<proteinExistence type="predicted"/>
<evidence type="ECO:0000313" key="3">
    <source>
        <dbReference type="Proteomes" id="UP000271472"/>
    </source>
</evidence>
<feature type="chain" id="PRO_5039716783" description="DUF5067 domain-containing protein" evidence="1">
    <location>
        <begin position="22"/>
        <end position="285"/>
    </location>
</feature>
<dbReference type="Proteomes" id="UP000271472">
    <property type="component" value="Unassembled WGS sequence"/>
</dbReference>
<dbReference type="PROSITE" id="PS51257">
    <property type="entry name" value="PROKAR_LIPOPROTEIN"/>
    <property type="match status" value="1"/>
</dbReference>
<keyword evidence="3" id="KW-1185">Reference proteome</keyword>
<dbReference type="EMBL" id="QIBZ01000020">
    <property type="protein sequence ID" value="RNM33092.1"/>
    <property type="molecule type" value="Genomic_DNA"/>
</dbReference>
<accession>A0A3N0I9R9</accession>
<evidence type="ECO:0008006" key="4">
    <source>
        <dbReference type="Google" id="ProtNLM"/>
    </source>
</evidence>
<evidence type="ECO:0000256" key="1">
    <source>
        <dbReference type="SAM" id="SignalP"/>
    </source>
</evidence>
<dbReference type="GeneID" id="98663405"/>
<sequence length="285" mass="30322">MMKPMSMTACAVAFAAAVALAGCSDGAGSAAGSAGDAGAPSASQQAAEAVQIKQSPDKYTWYVKNYVGMNAGNAGYTGLDTNRYDRYGAGALRLVFVAGDGTFVDPENEDQLKEYVVIGQNLEPNTEVVYTFQKDDDGKEYDNLVSTKSHEEIVLAVKRVGSSGDTVDMTAIQASPDKYTRMVRDYVGRNLAECGYLALGGYLADSYGAGSVKINPIADDGSYIDLSDSETYKDVLSQYKVTSQSVAPNTAMTMTFMLDSDGNEYENLVSTKSLDSIDLQVTKIG</sequence>
<keyword evidence="1" id="KW-0732">Signal</keyword>
<protein>
    <recommendedName>
        <fullName evidence="4">DUF5067 domain-containing protein</fullName>
    </recommendedName>
</protein>
<organism evidence="2 3">
    <name type="scientific">Slackia isoflavoniconvertens</name>
    <dbReference type="NCBI Taxonomy" id="572010"/>
    <lineage>
        <taxon>Bacteria</taxon>
        <taxon>Bacillati</taxon>
        <taxon>Actinomycetota</taxon>
        <taxon>Coriobacteriia</taxon>
        <taxon>Eggerthellales</taxon>
        <taxon>Eggerthellaceae</taxon>
        <taxon>Slackia</taxon>
    </lineage>
</organism>
<comment type="caution">
    <text evidence="2">The sequence shown here is derived from an EMBL/GenBank/DDBJ whole genome shotgun (WGS) entry which is preliminary data.</text>
</comment>
<name>A0A3N0I9R9_9ACTN</name>
<dbReference type="RefSeq" id="WP_123220119.1">
    <property type="nucleotide sequence ID" value="NZ_JACHYQ010000003.1"/>
</dbReference>
<feature type="signal peptide" evidence="1">
    <location>
        <begin position="1"/>
        <end position="21"/>
    </location>
</feature>
<gene>
    <name evidence="2" type="ORF">DMP05_08940</name>
</gene>
<reference evidence="3" key="1">
    <citation type="submission" date="2018-05" db="EMBL/GenBank/DDBJ databases">
        <title>Genome Sequencing of selected type strains of the family Eggerthellaceae.</title>
        <authorList>
            <person name="Danylec N."/>
            <person name="Stoll D.A."/>
            <person name="Doetsch A."/>
            <person name="Huch M."/>
        </authorList>
    </citation>
    <scope>NUCLEOTIDE SEQUENCE [LARGE SCALE GENOMIC DNA]</scope>
    <source>
        <strain evidence="3">DSM 22006</strain>
    </source>
</reference>
<dbReference type="AlphaFoldDB" id="A0A3N0I9R9"/>
<evidence type="ECO:0000313" key="2">
    <source>
        <dbReference type="EMBL" id="RNM33092.1"/>
    </source>
</evidence>
<dbReference type="OrthoDB" id="3192206at2"/>